<name>A0A1T4XWD5_9BACT</name>
<keyword evidence="1" id="KW-1133">Transmembrane helix</keyword>
<gene>
    <name evidence="3" type="ORF">SAMN02745704_02510</name>
</gene>
<dbReference type="RefSeq" id="WP_078718049.1">
    <property type="nucleotide sequence ID" value="NZ_FUYC01000018.1"/>
</dbReference>
<keyword evidence="1" id="KW-0472">Membrane</keyword>
<dbReference type="AlphaFoldDB" id="A0A1T4XWD5"/>
<evidence type="ECO:0000256" key="2">
    <source>
        <dbReference type="SAM" id="SignalP"/>
    </source>
</evidence>
<keyword evidence="4" id="KW-1185">Reference proteome</keyword>
<protein>
    <submittedName>
        <fullName evidence="3">VPLPA-CTERM protein sorting domain-containing protein</fullName>
    </submittedName>
</protein>
<accession>A0A1T4XWD5</accession>
<feature type="chain" id="PRO_5012617277" evidence="2">
    <location>
        <begin position="24"/>
        <end position="229"/>
    </location>
</feature>
<proteinExistence type="predicted"/>
<dbReference type="OrthoDB" id="5465043at2"/>
<dbReference type="EMBL" id="FUYC01000018">
    <property type="protein sequence ID" value="SKA93820.1"/>
    <property type="molecule type" value="Genomic_DNA"/>
</dbReference>
<evidence type="ECO:0000313" key="4">
    <source>
        <dbReference type="Proteomes" id="UP000190027"/>
    </source>
</evidence>
<sequence>MIRKFTAFILLAMLSLAALPAQAELWTFEDQYTHWNGWGTHHENKKDVIGIPDFTDGTATVVNNTLQSVRFFFSAGSSESLYNQLGSGDLFVNTDNDSSWNYLVRLNNDLTADVYNFNTSYTDRGAYYLGHADGDYRDYHPAWGKVWGDALYSGTWSGKPEFPGEGNVGVISIAGLNIDFDKLSLSYTVSCANDIMGADTFSKTPIPGAVWLLGSGLLGLIGLRRRQKG</sequence>
<feature type="transmembrane region" description="Helical" evidence="1">
    <location>
        <begin position="206"/>
        <end position="223"/>
    </location>
</feature>
<evidence type="ECO:0000256" key="1">
    <source>
        <dbReference type="SAM" id="Phobius"/>
    </source>
</evidence>
<dbReference type="Proteomes" id="UP000190027">
    <property type="component" value="Unassembled WGS sequence"/>
</dbReference>
<keyword evidence="2" id="KW-0732">Signal</keyword>
<feature type="signal peptide" evidence="2">
    <location>
        <begin position="1"/>
        <end position="23"/>
    </location>
</feature>
<organism evidence="3 4">
    <name type="scientific">Paucidesulfovibrio gracilis DSM 16080</name>
    <dbReference type="NCBI Taxonomy" id="1121449"/>
    <lineage>
        <taxon>Bacteria</taxon>
        <taxon>Pseudomonadati</taxon>
        <taxon>Thermodesulfobacteriota</taxon>
        <taxon>Desulfovibrionia</taxon>
        <taxon>Desulfovibrionales</taxon>
        <taxon>Desulfovibrionaceae</taxon>
        <taxon>Paucidesulfovibrio</taxon>
    </lineage>
</organism>
<keyword evidence="1" id="KW-0812">Transmembrane</keyword>
<reference evidence="3 4" key="1">
    <citation type="submission" date="2017-02" db="EMBL/GenBank/DDBJ databases">
        <authorList>
            <person name="Peterson S.W."/>
        </authorList>
    </citation>
    <scope>NUCLEOTIDE SEQUENCE [LARGE SCALE GENOMIC DNA]</scope>
    <source>
        <strain evidence="3 4">DSM 16080</strain>
    </source>
</reference>
<evidence type="ECO:0000313" key="3">
    <source>
        <dbReference type="EMBL" id="SKA93820.1"/>
    </source>
</evidence>